<feature type="binding site" evidence="7">
    <location>
        <position position="469"/>
    </location>
    <ligand>
        <name>Na(+)</name>
        <dbReference type="ChEBI" id="CHEBI:29101"/>
        <label>1</label>
    </ligand>
</feature>
<reference evidence="12 13" key="1">
    <citation type="submission" date="2024-10" db="EMBL/GenBank/DDBJ databases">
        <authorList>
            <person name="Kim D."/>
        </authorList>
    </citation>
    <scope>NUCLEOTIDE SEQUENCE [LARGE SCALE GENOMIC DNA]</scope>
    <source>
        <strain evidence="12">BH-2024</strain>
    </source>
</reference>
<feature type="binding site" evidence="7">
    <location>
        <position position="70"/>
    </location>
    <ligand>
        <name>Na(+)</name>
        <dbReference type="ChEBI" id="CHEBI:29101"/>
        <label>1</label>
    </ligand>
</feature>
<feature type="binding site" evidence="7">
    <location>
        <position position="473"/>
    </location>
    <ligand>
        <name>Na(+)</name>
        <dbReference type="ChEBI" id="CHEBI:29101"/>
        <label>1</label>
    </ligand>
</feature>
<name>A0ABD2IV05_9BILA</name>
<feature type="binding site" evidence="7">
    <location>
        <position position="65"/>
    </location>
    <ligand>
        <name>Na(+)</name>
        <dbReference type="ChEBI" id="CHEBI:29101"/>
        <label>1</label>
    </ligand>
</feature>
<feature type="transmembrane region" description="Helical" evidence="11">
    <location>
        <begin position="460"/>
        <end position="482"/>
    </location>
</feature>
<feature type="compositionally biased region" description="Polar residues" evidence="10">
    <location>
        <begin position="18"/>
        <end position="31"/>
    </location>
</feature>
<feature type="transmembrane region" description="Helical" evidence="11">
    <location>
        <begin position="153"/>
        <end position="180"/>
    </location>
</feature>
<feature type="binding site" evidence="7">
    <location>
        <position position="404"/>
    </location>
    <ligand>
        <name>Na(+)</name>
        <dbReference type="ChEBI" id="CHEBI:29101"/>
        <label>1</label>
    </ligand>
</feature>
<evidence type="ECO:0000256" key="6">
    <source>
        <dbReference type="ARBA" id="ARBA00023136"/>
    </source>
</evidence>
<keyword evidence="13" id="KW-1185">Reference proteome</keyword>
<organism evidence="12 13">
    <name type="scientific">Heterodera trifolii</name>
    <dbReference type="NCBI Taxonomy" id="157864"/>
    <lineage>
        <taxon>Eukaryota</taxon>
        <taxon>Metazoa</taxon>
        <taxon>Ecdysozoa</taxon>
        <taxon>Nematoda</taxon>
        <taxon>Chromadorea</taxon>
        <taxon>Rhabditida</taxon>
        <taxon>Tylenchina</taxon>
        <taxon>Tylenchomorpha</taxon>
        <taxon>Tylenchoidea</taxon>
        <taxon>Heteroderidae</taxon>
        <taxon>Heteroderinae</taxon>
        <taxon>Heterodera</taxon>
    </lineage>
</organism>
<dbReference type="PRINTS" id="PR00176">
    <property type="entry name" value="NANEUSMPORT"/>
</dbReference>
<keyword evidence="3 9" id="KW-0812">Transmembrane</keyword>
<evidence type="ECO:0000256" key="2">
    <source>
        <dbReference type="ARBA" id="ARBA00022448"/>
    </source>
</evidence>
<keyword evidence="5 11" id="KW-1133">Transmembrane helix</keyword>
<dbReference type="AlphaFoldDB" id="A0ABD2IV05"/>
<evidence type="ECO:0000256" key="8">
    <source>
        <dbReference type="PIRSR" id="PIRSR600175-2"/>
    </source>
</evidence>
<protein>
    <recommendedName>
        <fullName evidence="9">Transporter</fullName>
    </recommendedName>
</protein>
<dbReference type="InterPro" id="IPR000175">
    <property type="entry name" value="Na/ntran_symport"/>
</dbReference>
<accession>A0ABD2IV05</accession>
<dbReference type="CDD" id="cd11496">
    <property type="entry name" value="SLC6sbd-TauT-like"/>
    <property type="match status" value="1"/>
</dbReference>
<keyword evidence="7" id="KW-0915">Sodium</keyword>
<feature type="transmembrane region" description="Helical" evidence="11">
    <location>
        <begin position="115"/>
        <end position="133"/>
    </location>
</feature>
<feature type="disulfide bond" evidence="8">
    <location>
        <begin position="199"/>
        <end position="208"/>
    </location>
</feature>
<feature type="region of interest" description="Disordered" evidence="10">
    <location>
        <begin position="12"/>
        <end position="34"/>
    </location>
</feature>
<gene>
    <name evidence="12" type="ORF">niasHT_032674</name>
</gene>
<feature type="transmembrane region" description="Helical" evidence="11">
    <location>
        <begin position="322"/>
        <end position="349"/>
    </location>
</feature>
<dbReference type="Pfam" id="PF00209">
    <property type="entry name" value="SNF"/>
    <property type="match status" value="2"/>
</dbReference>
<feature type="transmembrane region" description="Helical" evidence="11">
    <location>
        <begin position="502"/>
        <end position="527"/>
    </location>
</feature>
<keyword evidence="4 9" id="KW-0769">Symport</keyword>
<feature type="transmembrane region" description="Helical" evidence="11">
    <location>
        <begin position="291"/>
        <end position="310"/>
    </location>
</feature>
<evidence type="ECO:0000313" key="13">
    <source>
        <dbReference type="Proteomes" id="UP001620626"/>
    </source>
</evidence>
<feature type="transmembrane region" description="Helical" evidence="11">
    <location>
        <begin position="539"/>
        <end position="557"/>
    </location>
</feature>
<keyword evidence="8" id="KW-1015">Disulfide bond</keyword>
<feature type="transmembrane region" description="Helical" evidence="11">
    <location>
        <begin position="361"/>
        <end position="385"/>
    </location>
</feature>
<evidence type="ECO:0000313" key="12">
    <source>
        <dbReference type="EMBL" id="KAL3081992.1"/>
    </source>
</evidence>
<sequence length="686" mass="78233">MPADTVEMAELMSAEDGQPQQTNGTAPTTETVPKAKKRLSVHSILVERDEWSSWADFIMSCVGYAIGLGNVWRFPYLCYQNGGGAFLAFRKCFSIFFTNFPRPSRKFFQFFSTNFPIPYIIAILFCGVPLFILETSWGQLVSVGGLGMFKICPIFKGVGIAAVVMAFWLNIYYIVVLSWAMSYLFHSLRMDSNVPWRTCDNYWNSVRCRSEYDPVLCESNRTIAGYFNVKILTDDHLNEYRKQFFIGPKVNFTICTEADLSVRSPVKEFWDHRVLGISEGIEQVGSLRQDLALYLLICWIICYFCIFKGVKWTGKVVYLTASFPYLMLFFLLLRGLSLPGASLGLEFYLKPDFSKLLESKVWVDAVTQVFFSYGLGVGALVALGSYNKYHNNVYKQALTVCCVNSGTSVFAGFVIFSFIGYMAVQQGKTVDEVAQSGPGLLFLAYPSGILQLPYTNVWSILFFCMVLFLGIDSQFCTMEGFFTAVLDEFPALTRRRRYGRELFVLAICIISYICGLSTVTEGGFYMFQLFDFYAASGWALLWLLFFECIAISWSVGINRWYDHIHSMIGYYPSNWWKFCWVFATPAVCMGVMIFGLFKYQPLRIAAYNYDYPLWGHIFGWFLSLSSMLCIPIYAIYLWVVTDGTVSEKFKKLFRPDVNLVPKSDKEREEEKELKRAAKLAGVGTAK</sequence>
<evidence type="ECO:0000256" key="7">
    <source>
        <dbReference type="PIRSR" id="PIRSR600175-1"/>
    </source>
</evidence>
<evidence type="ECO:0000256" key="11">
    <source>
        <dbReference type="SAM" id="Phobius"/>
    </source>
</evidence>
<dbReference type="Proteomes" id="UP001620626">
    <property type="component" value="Unassembled WGS sequence"/>
</dbReference>
<evidence type="ECO:0000256" key="9">
    <source>
        <dbReference type="RuleBase" id="RU003732"/>
    </source>
</evidence>
<dbReference type="GO" id="GO:0016020">
    <property type="term" value="C:membrane"/>
    <property type="evidence" value="ECO:0007669"/>
    <property type="project" value="UniProtKB-SubCell"/>
</dbReference>
<evidence type="ECO:0000256" key="4">
    <source>
        <dbReference type="ARBA" id="ARBA00022847"/>
    </source>
</evidence>
<feature type="binding site" evidence="7">
    <location>
        <position position="63"/>
    </location>
    <ligand>
        <name>Na(+)</name>
        <dbReference type="ChEBI" id="CHEBI:29101"/>
        <label>1</label>
    </ligand>
</feature>
<feature type="transmembrane region" description="Helical" evidence="11">
    <location>
        <begin position="578"/>
        <end position="597"/>
    </location>
</feature>
<comment type="caution">
    <text evidence="12">The sequence shown here is derived from an EMBL/GenBank/DDBJ whole genome shotgun (WGS) entry which is preliminary data.</text>
</comment>
<evidence type="ECO:0000256" key="5">
    <source>
        <dbReference type="ARBA" id="ARBA00022989"/>
    </source>
</evidence>
<dbReference type="GO" id="GO:0015293">
    <property type="term" value="F:symporter activity"/>
    <property type="evidence" value="ECO:0007669"/>
    <property type="project" value="UniProtKB-KW"/>
</dbReference>
<dbReference type="InterPro" id="IPR037272">
    <property type="entry name" value="SNS_sf"/>
</dbReference>
<feature type="binding site" evidence="7">
    <location>
        <position position="472"/>
    </location>
    <ligand>
        <name>Na(+)</name>
        <dbReference type="ChEBI" id="CHEBI:29101"/>
        <label>1</label>
    </ligand>
</feature>
<evidence type="ECO:0000256" key="1">
    <source>
        <dbReference type="ARBA" id="ARBA00004141"/>
    </source>
</evidence>
<evidence type="ECO:0000256" key="3">
    <source>
        <dbReference type="ARBA" id="ARBA00022692"/>
    </source>
</evidence>
<comment type="subcellular location">
    <subcellularLocation>
        <location evidence="1">Membrane</location>
        <topology evidence="1">Multi-pass membrane protein</topology>
    </subcellularLocation>
</comment>
<dbReference type="EMBL" id="JBICBT010001125">
    <property type="protein sequence ID" value="KAL3081992.1"/>
    <property type="molecule type" value="Genomic_DNA"/>
</dbReference>
<keyword evidence="2 9" id="KW-0813">Transport</keyword>
<dbReference type="PROSITE" id="PS50267">
    <property type="entry name" value="NA_NEUROTRAN_SYMP_3"/>
    <property type="match status" value="1"/>
</dbReference>
<feature type="binding site" evidence="7">
    <location>
        <position position="372"/>
    </location>
    <ligand>
        <name>Na(+)</name>
        <dbReference type="ChEBI" id="CHEBI:29101"/>
        <label>1</label>
    </ligand>
</feature>
<keyword evidence="6 11" id="KW-0472">Membrane</keyword>
<dbReference type="PANTHER" id="PTHR11616:SF265">
    <property type="entry name" value="TRANSPORTER"/>
    <property type="match status" value="1"/>
</dbReference>
<feature type="transmembrane region" description="Helical" evidence="11">
    <location>
        <begin position="617"/>
        <end position="640"/>
    </location>
</feature>
<dbReference type="PANTHER" id="PTHR11616">
    <property type="entry name" value="SODIUM/CHLORIDE DEPENDENT TRANSPORTER"/>
    <property type="match status" value="1"/>
</dbReference>
<proteinExistence type="inferred from homology"/>
<comment type="similarity">
    <text evidence="9">Belongs to the sodium:neurotransmitter symporter (SNF) (TC 2.A.22) family.</text>
</comment>
<dbReference type="PROSITE" id="PS00610">
    <property type="entry name" value="NA_NEUROTRAN_SYMP_1"/>
    <property type="match status" value="1"/>
</dbReference>
<keyword evidence="7" id="KW-0479">Metal-binding</keyword>
<evidence type="ECO:0000256" key="10">
    <source>
        <dbReference type="SAM" id="MobiDB-lite"/>
    </source>
</evidence>
<dbReference type="SUPFAM" id="SSF161070">
    <property type="entry name" value="SNF-like"/>
    <property type="match status" value="2"/>
</dbReference>
<feature type="transmembrane region" description="Helical" evidence="11">
    <location>
        <begin position="397"/>
        <end position="424"/>
    </location>
</feature>